<protein>
    <submittedName>
        <fullName evidence="3">Uncharacterized protein</fullName>
    </submittedName>
</protein>
<keyword evidence="2" id="KW-0812">Transmembrane</keyword>
<proteinExistence type="predicted"/>
<keyword evidence="4" id="KW-1185">Reference proteome</keyword>
<keyword evidence="2" id="KW-1133">Transmembrane helix</keyword>
<feature type="transmembrane region" description="Helical" evidence="2">
    <location>
        <begin position="70"/>
        <end position="87"/>
    </location>
</feature>
<feature type="compositionally biased region" description="Basic and acidic residues" evidence="1">
    <location>
        <begin position="321"/>
        <end position="337"/>
    </location>
</feature>
<evidence type="ECO:0000256" key="2">
    <source>
        <dbReference type="SAM" id="Phobius"/>
    </source>
</evidence>
<organism evidence="3 4">
    <name type="scientific">Mycena venus</name>
    <dbReference type="NCBI Taxonomy" id="2733690"/>
    <lineage>
        <taxon>Eukaryota</taxon>
        <taxon>Fungi</taxon>
        <taxon>Dikarya</taxon>
        <taxon>Basidiomycota</taxon>
        <taxon>Agaricomycotina</taxon>
        <taxon>Agaricomycetes</taxon>
        <taxon>Agaricomycetidae</taxon>
        <taxon>Agaricales</taxon>
        <taxon>Marasmiineae</taxon>
        <taxon>Mycenaceae</taxon>
        <taxon>Mycena</taxon>
    </lineage>
</organism>
<comment type="caution">
    <text evidence="3">The sequence shown here is derived from an EMBL/GenBank/DDBJ whole genome shotgun (WGS) entry which is preliminary data.</text>
</comment>
<evidence type="ECO:0000313" key="3">
    <source>
        <dbReference type="EMBL" id="KAF7330556.1"/>
    </source>
</evidence>
<name>A0A8H6WY16_9AGAR</name>
<dbReference type="AlphaFoldDB" id="A0A8H6WY16"/>
<evidence type="ECO:0000256" key="1">
    <source>
        <dbReference type="SAM" id="MobiDB-lite"/>
    </source>
</evidence>
<dbReference type="EMBL" id="JACAZI010000033">
    <property type="protein sequence ID" value="KAF7330556.1"/>
    <property type="molecule type" value="Genomic_DNA"/>
</dbReference>
<gene>
    <name evidence="3" type="ORF">MVEN_02495500</name>
</gene>
<feature type="region of interest" description="Disordered" evidence="1">
    <location>
        <begin position="1"/>
        <end position="20"/>
    </location>
</feature>
<dbReference type="Proteomes" id="UP000620124">
    <property type="component" value="Unassembled WGS sequence"/>
</dbReference>
<accession>A0A8H6WY16</accession>
<evidence type="ECO:0000313" key="4">
    <source>
        <dbReference type="Proteomes" id="UP000620124"/>
    </source>
</evidence>
<keyword evidence="2" id="KW-0472">Membrane</keyword>
<sequence length="393" mass="41727">MTTDFPGDEPPLSQECSSAPLKDEHGDLRCKLEPLSGPDPLPTPVYWWDGRQIKDFDLVLYGSTSQSRDFAQWLLSILATGGVVLSYKDRLSHKTTGNGDVVAPSSQTSDRPSLAIISLPASLGRLPDHTVYLPVVFPVKDTSVTGGLVDSLKPYESWSLLDSPPIFVDGVETRNMVNPRIVYRELGPLLPYNTKKPFGLERAVTVVGLLLMIMGFAVNTVFRIPTPGPTPATAPVAPAQTTLSTFWNMFGTAPNSSVAPLSTAAPTGNMAIMPSTLKEMALAVFNPATTTPSVQVSSLSVAPPPSDACGSGTTGSPIGECKVKTRSEKEKSTKDVIIRPPTSLSNPSSPKAAATHTPSVNSNIRKAAPAPSRRVNAGHVAEPQARRLALPGR</sequence>
<reference evidence="3" key="1">
    <citation type="submission" date="2020-05" db="EMBL/GenBank/DDBJ databases">
        <title>Mycena genomes resolve the evolution of fungal bioluminescence.</title>
        <authorList>
            <person name="Tsai I.J."/>
        </authorList>
    </citation>
    <scope>NUCLEOTIDE SEQUENCE</scope>
    <source>
        <strain evidence="3">CCC161011</strain>
    </source>
</reference>
<feature type="region of interest" description="Disordered" evidence="1">
    <location>
        <begin position="295"/>
        <end position="393"/>
    </location>
</feature>
<feature type="transmembrane region" description="Helical" evidence="2">
    <location>
        <begin position="203"/>
        <end position="222"/>
    </location>
</feature>
<dbReference type="OrthoDB" id="3256495at2759"/>